<dbReference type="AlphaFoldDB" id="A0A382DUA8"/>
<dbReference type="Gene3D" id="3.40.50.12780">
    <property type="entry name" value="N-terminal domain of ligase-like"/>
    <property type="match status" value="1"/>
</dbReference>
<dbReference type="PROSITE" id="PS00455">
    <property type="entry name" value="AMP_BINDING"/>
    <property type="match status" value="1"/>
</dbReference>
<evidence type="ECO:0008006" key="6">
    <source>
        <dbReference type="Google" id="ProtNLM"/>
    </source>
</evidence>
<organism evidence="5">
    <name type="scientific">marine metagenome</name>
    <dbReference type="NCBI Taxonomy" id="408172"/>
    <lineage>
        <taxon>unclassified sequences</taxon>
        <taxon>metagenomes</taxon>
        <taxon>ecological metagenomes</taxon>
    </lineage>
</organism>
<gene>
    <name evidence="5" type="ORF">METZ01_LOCUS194699</name>
</gene>
<dbReference type="SUPFAM" id="SSF56801">
    <property type="entry name" value="Acetyl-CoA synthetase-like"/>
    <property type="match status" value="1"/>
</dbReference>
<keyword evidence="2" id="KW-0436">Ligase</keyword>
<dbReference type="GO" id="GO:0031956">
    <property type="term" value="F:medium-chain fatty acid-CoA ligase activity"/>
    <property type="evidence" value="ECO:0007669"/>
    <property type="project" value="TreeGrafter"/>
</dbReference>
<evidence type="ECO:0000313" key="5">
    <source>
        <dbReference type="EMBL" id="SVB41845.1"/>
    </source>
</evidence>
<name>A0A382DUA8_9ZZZZ</name>
<dbReference type="Pfam" id="PF00501">
    <property type="entry name" value="AMP-binding"/>
    <property type="match status" value="1"/>
</dbReference>
<dbReference type="GO" id="GO:0006631">
    <property type="term" value="P:fatty acid metabolic process"/>
    <property type="evidence" value="ECO:0007669"/>
    <property type="project" value="TreeGrafter"/>
</dbReference>
<proteinExistence type="inferred from homology"/>
<evidence type="ECO:0000259" key="3">
    <source>
        <dbReference type="Pfam" id="PF00501"/>
    </source>
</evidence>
<sequence>AGNSFNDHAIDVNKPIALYYSSGTTGNPKGVLYSSNNMLSLISSIVRGFKFSDQDKQLAFLPFGHTASINYNILPALLTGCDLYISKGFEFLRNIFFSTLSDCQITYTEIVPTVLFMLNKLKIDVSNLNLSSLSFIGCGSSTLPLEAQKEFINQYNIGVGNLYGLSETGPTHIDDPREKKWQPGSIGIPLDVNECKVSENGELLIKGDNVFIGYYKNQNLYEDVVVDGWFRTGDLGYMDNGRYYFSDRKKDLIIKGGINIVPMEIEEVIYKHSEILECVVVGREDSIHGEEVVAVCVTNGSITEENLSKEILEICRAELSSYKIPKQIYFWEELPKTASHKLLRKDVREKINKILVR</sequence>
<dbReference type="Pfam" id="PF13193">
    <property type="entry name" value="AMP-binding_C"/>
    <property type="match status" value="1"/>
</dbReference>
<dbReference type="InterPro" id="IPR020845">
    <property type="entry name" value="AMP-binding_CS"/>
</dbReference>
<accession>A0A382DUA8</accession>
<evidence type="ECO:0000256" key="2">
    <source>
        <dbReference type="ARBA" id="ARBA00022598"/>
    </source>
</evidence>
<feature type="non-terminal residue" evidence="5">
    <location>
        <position position="1"/>
    </location>
</feature>
<dbReference type="InterPro" id="IPR025110">
    <property type="entry name" value="AMP-bd_C"/>
</dbReference>
<dbReference type="InterPro" id="IPR000873">
    <property type="entry name" value="AMP-dep_synth/lig_dom"/>
</dbReference>
<dbReference type="PANTHER" id="PTHR43201">
    <property type="entry name" value="ACYL-COA SYNTHETASE"/>
    <property type="match status" value="1"/>
</dbReference>
<comment type="similarity">
    <text evidence="1">Belongs to the ATP-dependent AMP-binding enzyme family.</text>
</comment>
<dbReference type="InterPro" id="IPR042099">
    <property type="entry name" value="ANL_N_sf"/>
</dbReference>
<feature type="domain" description="AMP-dependent synthetase/ligase" evidence="3">
    <location>
        <begin position="9"/>
        <end position="215"/>
    </location>
</feature>
<evidence type="ECO:0000256" key="1">
    <source>
        <dbReference type="ARBA" id="ARBA00006432"/>
    </source>
</evidence>
<evidence type="ECO:0000259" key="4">
    <source>
        <dbReference type="Pfam" id="PF13193"/>
    </source>
</evidence>
<reference evidence="5" key="1">
    <citation type="submission" date="2018-05" db="EMBL/GenBank/DDBJ databases">
        <authorList>
            <person name="Lanie J.A."/>
            <person name="Ng W.-L."/>
            <person name="Kazmierczak K.M."/>
            <person name="Andrzejewski T.M."/>
            <person name="Davidsen T.M."/>
            <person name="Wayne K.J."/>
            <person name="Tettelin H."/>
            <person name="Glass J.I."/>
            <person name="Rusch D."/>
            <person name="Podicherti R."/>
            <person name="Tsui H.-C.T."/>
            <person name="Winkler M.E."/>
        </authorList>
    </citation>
    <scope>NUCLEOTIDE SEQUENCE</scope>
</reference>
<dbReference type="InterPro" id="IPR045851">
    <property type="entry name" value="AMP-bd_C_sf"/>
</dbReference>
<protein>
    <recommendedName>
        <fullName evidence="6">AMP-dependent synthetase/ligase domain-containing protein</fullName>
    </recommendedName>
</protein>
<dbReference type="CDD" id="cd04433">
    <property type="entry name" value="AFD_class_I"/>
    <property type="match status" value="1"/>
</dbReference>
<dbReference type="PANTHER" id="PTHR43201:SF5">
    <property type="entry name" value="MEDIUM-CHAIN ACYL-COA LIGASE ACSF2, MITOCHONDRIAL"/>
    <property type="match status" value="1"/>
</dbReference>
<dbReference type="EMBL" id="UINC01041076">
    <property type="protein sequence ID" value="SVB41845.1"/>
    <property type="molecule type" value="Genomic_DNA"/>
</dbReference>
<feature type="domain" description="AMP-binding enzyme C-terminal" evidence="4">
    <location>
        <begin position="264"/>
        <end position="341"/>
    </location>
</feature>
<dbReference type="Gene3D" id="3.30.300.30">
    <property type="match status" value="1"/>
</dbReference>